<dbReference type="PRINTS" id="PR01021">
    <property type="entry name" value="OMPADOMAIN"/>
</dbReference>
<dbReference type="EMBL" id="JAKZGS010000001">
    <property type="protein sequence ID" value="MCH7396345.1"/>
    <property type="molecule type" value="Genomic_DNA"/>
</dbReference>
<evidence type="ECO:0000256" key="3">
    <source>
        <dbReference type="ARBA" id="ARBA00023237"/>
    </source>
</evidence>
<reference evidence="7" key="1">
    <citation type="submission" date="2022-03" db="EMBL/GenBank/DDBJ databases">
        <title>De novo assembled genomes of Belliella spp. (Cyclobacteriaceae) strains.</title>
        <authorList>
            <person name="Szabo A."/>
            <person name="Korponai K."/>
            <person name="Felfoldi T."/>
        </authorList>
    </citation>
    <scope>NUCLEOTIDE SEQUENCE</scope>
    <source>
        <strain evidence="7">DSM 107340</strain>
    </source>
</reference>
<evidence type="ECO:0000256" key="4">
    <source>
        <dbReference type="PROSITE-ProRule" id="PRU00473"/>
    </source>
</evidence>
<feature type="domain" description="OmpA-like" evidence="6">
    <location>
        <begin position="521"/>
        <end position="643"/>
    </location>
</feature>
<evidence type="ECO:0000259" key="6">
    <source>
        <dbReference type="PROSITE" id="PS51123"/>
    </source>
</evidence>
<dbReference type="PANTHER" id="PTHR30329:SF21">
    <property type="entry name" value="LIPOPROTEIN YIAD-RELATED"/>
    <property type="match status" value="1"/>
</dbReference>
<dbReference type="Pfam" id="PF00691">
    <property type="entry name" value="OmpA"/>
    <property type="match status" value="2"/>
</dbReference>
<evidence type="ECO:0000256" key="1">
    <source>
        <dbReference type="ARBA" id="ARBA00004442"/>
    </source>
</evidence>
<feature type="chain" id="PRO_5046662290" evidence="5">
    <location>
        <begin position="24"/>
        <end position="783"/>
    </location>
</feature>
<organism evidence="7 8">
    <name type="scientific">Belliella calami</name>
    <dbReference type="NCBI Taxonomy" id="2923436"/>
    <lineage>
        <taxon>Bacteria</taxon>
        <taxon>Pseudomonadati</taxon>
        <taxon>Bacteroidota</taxon>
        <taxon>Cytophagia</taxon>
        <taxon>Cytophagales</taxon>
        <taxon>Cyclobacteriaceae</taxon>
        <taxon>Belliella</taxon>
    </lineage>
</organism>
<dbReference type="Proteomes" id="UP001165488">
    <property type="component" value="Unassembled WGS sequence"/>
</dbReference>
<keyword evidence="8" id="KW-1185">Reference proteome</keyword>
<dbReference type="PANTHER" id="PTHR30329">
    <property type="entry name" value="STATOR ELEMENT OF FLAGELLAR MOTOR COMPLEX"/>
    <property type="match status" value="1"/>
</dbReference>
<accession>A0ABS9UIU9</accession>
<comment type="caution">
    <text evidence="7">The sequence shown here is derived from an EMBL/GenBank/DDBJ whole genome shotgun (WGS) entry which is preliminary data.</text>
</comment>
<dbReference type="SUPFAM" id="SSF103088">
    <property type="entry name" value="OmpA-like"/>
    <property type="match status" value="2"/>
</dbReference>
<comment type="subcellular location">
    <subcellularLocation>
        <location evidence="1">Cell outer membrane</location>
    </subcellularLocation>
</comment>
<dbReference type="Gene3D" id="3.30.1330.60">
    <property type="entry name" value="OmpA-like domain"/>
    <property type="match status" value="2"/>
</dbReference>
<keyword evidence="5" id="KW-0732">Signal</keyword>
<feature type="signal peptide" evidence="5">
    <location>
        <begin position="1"/>
        <end position="23"/>
    </location>
</feature>
<dbReference type="InterPro" id="IPR036737">
    <property type="entry name" value="OmpA-like_sf"/>
</dbReference>
<dbReference type="InterPro" id="IPR006664">
    <property type="entry name" value="OMP_bac"/>
</dbReference>
<evidence type="ECO:0000313" key="7">
    <source>
        <dbReference type="EMBL" id="MCH7396345.1"/>
    </source>
</evidence>
<dbReference type="PROSITE" id="PS51123">
    <property type="entry name" value="OMPA_2"/>
    <property type="match status" value="2"/>
</dbReference>
<gene>
    <name evidence="7" type="ORF">MM236_00015</name>
</gene>
<keyword evidence="2 4" id="KW-0472">Membrane</keyword>
<keyword evidence="3" id="KW-0998">Cell outer membrane</keyword>
<dbReference type="InterPro" id="IPR006665">
    <property type="entry name" value="OmpA-like"/>
</dbReference>
<evidence type="ECO:0000256" key="2">
    <source>
        <dbReference type="ARBA" id="ARBA00023136"/>
    </source>
</evidence>
<name>A0ABS9UIU9_9BACT</name>
<feature type="domain" description="OmpA-like" evidence="6">
    <location>
        <begin position="670"/>
        <end position="783"/>
    </location>
</feature>
<dbReference type="InterPro" id="IPR050330">
    <property type="entry name" value="Bact_OuterMem_StrucFunc"/>
</dbReference>
<evidence type="ECO:0000313" key="8">
    <source>
        <dbReference type="Proteomes" id="UP001165488"/>
    </source>
</evidence>
<sequence>MKKFYKLIILSLLLVGFVFNARAQNQMLRYADQEVQLGNYHHAADIYTQAFQRKNSYIAAKGAALSFDKLNDYSNSYDWWGKVIDVSSEPIKEDIESYLLSAYVVGRENVAIEKIASLGYAVEEIEQSKVEMILASRDMQSSLTLEYLGELNSSNAADFTGALDEEGNIYFVSDREQLMDSKSMPLIRMDARNRTFNKNIYDWTGREYLKIYRQDKEKNIQEVQFERSDFLHISDPAITKVNGVEYMFFTATRDVTKIKKKKNITVHPELFYGKLEDGKVIGIQDFPYNSFLEHSVVTPFIINSGNKLFFSSDMAGGIGGFDIYFVEFGNDFQFTDPINLGENINSEGDERDPYLFEEKIFFSSNGHEGFGGFDIFQADSKGDGIFLNLINLGAPINSPKDDFGYKKFKKDEIYLSSNRLGDSGLDNIYKLSNQLRQLLVRVVDCDGELVTDFDLNVFQAKGEKVDMKLNSEGAYVGDLEADTKYDLNLAKNGHFSVEDHTITTVDMEPGIIERDYRLIRIPSDLVVFTDIIYYGLDKSDIRNDAEEILANVSSLMDKYKFLELKVASHTDSRASSDYNVALSKRRAEAVRESLNVKGINQDRISLEWYGEDKLITDCPDGVDCSEDDHQLNRRSELSLSIVLKEGSLVPEDFLEDELCKEADLINKIQKDLKIPTIYFDFDKSHLKLEHKMDLERLILLLNNSNINLNLEGHTDIRGSESYNKSLSERRSEIVLKYLIDRNIQKNRLTYEWFGKSKPAVDCLTQDCTPEMHQLNRRTEIKIK</sequence>
<proteinExistence type="predicted"/>
<dbReference type="CDD" id="cd07185">
    <property type="entry name" value="OmpA_C-like"/>
    <property type="match status" value="2"/>
</dbReference>
<dbReference type="RefSeq" id="WP_241272867.1">
    <property type="nucleotide sequence ID" value="NZ_JAKZGS010000001.1"/>
</dbReference>
<protein>
    <submittedName>
        <fullName evidence="7">OmpA family protein</fullName>
    </submittedName>
</protein>
<evidence type="ECO:0000256" key="5">
    <source>
        <dbReference type="SAM" id="SignalP"/>
    </source>
</evidence>